<comment type="similarity">
    <text evidence="8">Belongs to the TonB-dependent receptor family.</text>
</comment>
<reference evidence="12 13" key="1">
    <citation type="submission" date="2018-10" db="EMBL/GenBank/DDBJ databases">
        <title>Genomic Encyclopedia of Type Strains, Phase IV (KMG-IV): sequencing the most valuable type-strain genomes for metagenomic binning, comparative biology and taxonomic classification.</title>
        <authorList>
            <person name="Goeker M."/>
        </authorList>
    </citation>
    <scope>NUCLEOTIDE SEQUENCE [LARGE SCALE GENOMIC DNA]</scope>
    <source>
        <strain evidence="12 13">DSM 5079</strain>
    </source>
</reference>
<dbReference type="EMBL" id="RBIZ01000003">
    <property type="protein sequence ID" value="RKR63856.1"/>
    <property type="molecule type" value="Genomic_DNA"/>
</dbReference>
<accession>A0ABX9S017</accession>
<keyword evidence="13" id="KW-1185">Reference proteome</keyword>
<evidence type="ECO:0000259" key="11">
    <source>
        <dbReference type="Pfam" id="PF07715"/>
    </source>
</evidence>
<keyword evidence="6 8" id="KW-0472">Membrane</keyword>
<dbReference type="PANTHER" id="PTHR30069">
    <property type="entry name" value="TONB-DEPENDENT OUTER MEMBRANE RECEPTOR"/>
    <property type="match status" value="1"/>
</dbReference>
<feature type="signal peptide" evidence="10">
    <location>
        <begin position="1"/>
        <end position="19"/>
    </location>
</feature>
<feature type="domain" description="TonB-dependent receptor plug" evidence="11">
    <location>
        <begin position="39"/>
        <end position="142"/>
    </location>
</feature>
<sequence length="653" mass="71721">MRTAFSPLALYLFTPLSLAAVSDVEDVIVVTGDNRNAQQQASSSVSVSRETMEQQGSLTVVDALQHVSGIQLRYGGQGVPQLDIRGYKSRDITFLVNGVPQNSAWDSQFDPQLIPVGLIERIDITKGGSGSLLYGSGGFGGVINVITRQSDGEPHSALAVGAGNGGHYTANASTSGAAGALDYAASYAYDGKDGFPMAADFTPSGQQGDGRRNNSDNRNHALATSLNWQVSEDTRLGLNLNYRHDSWGVPDKLGGSGGGGGGSGGGGKGNAKAGGSAGGGNGPAWSDMRVEPLEHYDVQTTFSHQLTGSNTMRGYAWYSHETRDNQYREKSADRQQRTRTESYGSNLQWINQLSRQHTLTNGITLAEDRWRCNGDDCDAQQNRQSIAQQDWVAEYQFQPDDTLGLTLSGALYHNDRAGGTDYAAQAAGYWYPWHDTRLFTTAARRIRFPDLSQLYDIEYGNSTLVPETSHYFEAGVEQALFNRVQLRLSAWVSDVYHHIEKSALTDRFTNFDHYRFWGIEPGVHYFISEDTDLSLGYAWLKAENKGDDSTRSALQGRPTHSAWLALNTRLPLDLSASVRVESFRDSVQYQGQSETPVKLDNYTLVGLSLSGPSPWAPLSWQFTVNNLFDENYAQALNFPRPGREYLLQLKMNF</sequence>
<dbReference type="InterPro" id="IPR036942">
    <property type="entry name" value="Beta-barrel_TonB_sf"/>
</dbReference>
<feature type="region of interest" description="Disordered" evidence="9">
    <location>
        <begin position="253"/>
        <end position="282"/>
    </location>
</feature>
<dbReference type="RefSeq" id="WP_158592513.1">
    <property type="nucleotide sequence ID" value="NZ_RBIZ01000003.1"/>
</dbReference>
<evidence type="ECO:0000256" key="5">
    <source>
        <dbReference type="ARBA" id="ARBA00022729"/>
    </source>
</evidence>
<evidence type="ECO:0000256" key="9">
    <source>
        <dbReference type="SAM" id="MobiDB-lite"/>
    </source>
</evidence>
<feature type="region of interest" description="Disordered" evidence="9">
    <location>
        <begin position="198"/>
        <end position="218"/>
    </location>
</feature>
<dbReference type="InterPro" id="IPR037066">
    <property type="entry name" value="Plug_dom_sf"/>
</dbReference>
<evidence type="ECO:0000256" key="10">
    <source>
        <dbReference type="SAM" id="SignalP"/>
    </source>
</evidence>
<keyword evidence="3 8" id="KW-1134">Transmembrane beta strand</keyword>
<gene>
    <name evidence="12" type="ORF">C7387_0524</name>
</gene>
<keyword evidence="4 8" id="KW-0812">Transmembrane</keyword>
<keyword evidence="5 10" id="KW-0732">Signal</keyword>
<feature type="compositionally biased region" description="Basic and acidic residues" evidence="9">
    <location>
        <begin position="209"/>
        <end position="218"/>
    </location>
</feature>
<keyword evidence="12" id="KW-0675">Receptor</keyword>
<dbReference type="PANTHER" id="PTHR30069:SF29">
    <property type="entry name" value="HEMOGLOBIN AND HEMOGLOBIN-HAPTOGLOBIN-BINDING PROTEIN 1-RELATED"/>
    <property type="match status" value="1"/>
</dbReference>
<dbReference type="GeneID" id="66902608"/>
<dbReference type="Pfam" id="PF07715">
    <property type="entry name" value="Plug"/>
    <property type="match status" value="1"/>
</dbReference>
<dbReference type="Proteomes" id="UP000267341">
    <property type="component" value="Unassembled WGS sequence"/>
</dbReference>
<dbReference type="Gene3D" id="2.40.170.20">
    <property type="entry name" value="TonB-dependent receptor, beta-barrel domain"/>
    <property type="match status" value="1"/>
</dbReference>
<dbReference type="InterPro" id="IPR039426">
    <property type="entry name" value="TonB-dep_rcpt-like"/>
</dbReference>
<protein>
    <submittedName>
        <fullName evidence="12">Outer membrane cobalamin receptor</fullName>
    </submittedName>
</protein>
<dbReference type="PROSITE" id="PS52016">
    <property type="entry name" value="TONB_DEPENDENT_REC_3"/>
    <property type="match status" value="1"/>
</dbReference>
<comment type="caution">
    <text evidence="12">The sequence shown here is derived from an EMBL/GenBank/DDBJ whole genome shotgun (WGS) entry which is preliminary data.</text>
</comment>
<evidence type="ECO:0000256" key="8">
    <source>
        <dbReference type="PROSITE-ProRule" id="PRU01360"/>
    </source>
</evidence>
<feature type="compositionally biased region" description="Gly residues" evidence="9">
    <location>
        <begin position="254"/>
        <end position="269"/>
    </location>
</feature>
<evidence type="ECO:0000256" key="3">
    <source>
        <dbReference type="ARBA" id="ARBA00022452"/>
    </source>
</evidence>
<name>A0ABX9S017_9ENTR</name>
<keyword evidence="2 8" id="KW-0813">Transport</keyword>
<evidence type="ECO:0000313" key="13">
    <source>
        <dbReference type="Proteomes" id="UP000267341"/>
    </source>
</evidence>
<evidence type="ECO:0000256" key="2">
    <source>
        <dbReference type="ARBA" id="ARBA00022448"/>
    </source>
</evidence>
<feature type="chain" id="PRO_5046445492" evidence="10">
    <location>
        <begin position="20"/>
        <end position="653"/>
    </location>
</feature>
<evidence type="ECO:0000256" key="6">
    <source>
        <dbReference type="ARBA" id="ARBA00023136"/>
    </source>
</evidence>
<dbReference type="SUPFAM" id="SSF56935">
    <property type="entry name" value="Porins"/>
    <property type="match status" value="1"/>
</dbReference>
<dbReference type="Gene3D" id="2.170.130.10">
    <property type="entry name" value="TonB-dependent receptor, plug domain"/>
    <property type="match status" value="1"/>
</dbReference>
<dbReference type="InterPro" id="IPR012910">
    <property type="entry name" value="Plug_dom"/>
</dbReference>
<dbReference type="CDD" id="cd01347">
    <property type="entry name" value="ligand_gated_channel"/>
    <property type="match status" value="1"/>
</dbReference>
<organism evidence="12 13">
    <name type="scientific">Yokenella regensburgei</name>
    <dbReference type="NCBI Taxonomy" id="158877"/>
    <lineage>
        <taxon>Bacteria</taxon>
        <taxon>Pseudomonadati</taxon>
        <taxon>Pseudomonadota</taxon>
        <taxon>Gammaproteobacteria</taxon>
        <taxon>Enterobacterales</taxon>
        <taxon>Enterobacteriaceae</taxon>
        <taxon>Yokenella</taxon>
    </lineage>
</organism>
<proteinExistence type="inferred from homology"/>
<comment type="subcellular location">
    <subcellularLocation>
        <location evidence="1 8">Cell outer membrane</location>
        <topology evidence="1 8">Multi-pass membrane protein</topology>
    </subcellularLocation>
</comment>
<evidence type="ECO:0000256" key="4">
    <source>
        <dbReference type="ARBA" id="ARBA00022692"/>
    </source>
</evidence>
<evidence type="ECO:0000256" key="1">
    <source>
        <dbReference type="ARBA" id="ARBA00004571"/>
    </source>
</evidence>
<evidence type="ECO:0000256" key="7">
    <source>
        <dbReference type="ARBA" id="ARBA00023237"/>
    </source>
</evidence>
<evidence type="ECO:0000313" key="12">
    <source>
        <dbReference type="EMBL" id="RKR63856.1"/>
    </source>
</evidence>
<keyword evidence="7 8" id="KW-0998">Cell outer membrane</keyword>